<evidence type="ECO:0000256" key="2">
    <source>
        <dbReference type="ARBA" id="ARBA00022737"/>
    </source>
</evidence>
<comment type="caution">
    <text evidence="3">The sequence shown here is derived from an EMBL/GenBank/DDBJ whole genome shotgun (WGS) entry which is preliminary data.</text>
</comment>
<dbReference type="InterPro" id="IPR051502">
    <property type="entry name" value="RLP_Defense_Trigger"/>
</dbReference>
<sequence>MFGFDLSSNRFSGEIPLSMRNLNKEFDLSYNNLNGVIPPQLTVHDTLAVFSVAYNNLSRKTPEMKAQFGTFDERSYEGNPLLCGAPLQNYYCSEEESPSQPVPNDEQEDDGFINMNVFYVSFGPVELCYANKKAFPFCDPILYDPFGVVKALRIHVLLME</sequence>
<dbReference type="OrthoDB" id="544346at2759"/>
<keyword evidence="2" id="KW-0677">Repeat</keyword>
<dbReference type="Pfam" id="PF00560">
    <property type="entry name" value="LRR_1"/>
    <property type="match status" value="2"/>
</dbReference>
<evidence type="ECO:0000313" key="4">
    <source>
        <dbReference type="Proteomes" id="UP000886885"/>
    </source>
</evidence>
<dbReference type="AlphaFoldDB" id="A0A8X7ZVG2"/>
<keyword evidence="4" id="KW-1185">Reference proteome</keyword>
<name>A0A8X7ZVG2_POPTO</name>
<accession>A0A8X7ZVG2</accession>
<dbReference type="PANTHER" id="PTHR48062">
    <property type="entry name" value="RECEPTOR-LIKE PROTEIN 14"/>
    <property type="match status" value="1"/>
</dbReference>
<protein>
    <submittedName>
        <fullName evidence="3">Uncharacterized protein</fullName>
    </submittedName>
</protein>
<proteinExistence type="predicted"/>
<dbReference type="InterPro" id="IPR001611">
    <property type="entry name" value="Leu-rich_rpt"/>
</dbReference>
<reference evidence="3" key="1">
    <citation type="journal article" date="2020" name="bioRxiv">
        <title>Hybrid origin of Populus tomentosa Carr. identified through genome sequencing and phylogenomic analysis.</title>
        <authorList>
            <person name="An X."/>
            <person name="Gao K."/>
            <person name="Chen Z."/>
            <person name="Li J."/>
            <person name="Yang X."/>
            <person name="Yang X."/>
            <person name="Zhou J."/>
            <person name="Guo T."/>
            <person name="Zhao T."/>
            <person name="Huang S."/>
            <person name="Miao D."/>
            <person name="Khan W.U."/>
            <person name="Rao P."/>
            <person name="Ye M."/>
            <person name="Lei B."/>
            <person name="Liao W."/>
            <person name="Wang J."/>
            <person name="Ji L."/>
            <person name="Li Y."/>
            <person name="Guo B."/>
            <person name="Mustafa N.S."/>
            <person name="Li S."/>
            <person name="Yun Q."/>
            <person name="Keller S.R."/>
            <person name="Mao J."/>
            <person name="Zhang R."/>
            <person name="Strauss S.H."/>
        </authorList>
    </citation>
    <scope>NUCLEOTIDE SEQUENCE</scope>
    <source>
        <strain evidence="3">GM15</strain>
        <tissue evidence="3">Leaf</tissue>
    </source>
</reference>
<dbReference type="EMBL" id="JAAWWB010000009">
    <property type="protein sequence ID" value="KAG6774962.1"/>
    <property type="molecule type" value="Genomic_DNA"/>
</dbReference>
<keyword evidence="1" id="KW-0433">Leucine-rich repeat</keyword>
<dbReference type="Proteomes" id="UP000886885">
    <property type="component" value="Chromosome 5A"/>
</dbReference>
<gene>
    <name evidence="3" type="ORF">POTOM_018380</name>
</gene>
<organism evidence="3 4">
    <name type="scientific">Populus tomentosa</name>
    <name type="common">Chinese white poplar</name>
    <dbReference type="NCBI Taxonomy" id="118781"/>
    <lineage>
        <taxon>Eukaryota</taxon>
        <taxon>Viridiplantae</taxon>
        <taxon>Streptophyta</taxon>
        <taxon>Embryophyta</taxon>
        <taxon>Tracheophyta</taxon>
        <taxon>Spermatophyta</taxon>
        <taxon>Magnoliopsida</taxon>
        <taxon>eudicotyledons</taxon>
        <taxon>Gunneridae</taxon>
        <taxon>Pentapetalae</taxon>
        <taxon>rosids</taxon>
        <taxon>fabids</taxon>
        <taxon>Malpighiales</taxon>
        <taxon>Salicaceae</taxon>
        <taxon>Saliceae</taxon>
        <taxon>Populus</taxon>
    </lineage>
</organism>
<dbReference type="PANTHER" id="PTHR48062:SF21">
    <property type="entry name" value="RECEPTOR-LIKE PROTEIN 12"/>
    <property type="match status" value="1"/>
</dbReference>
<evidence type="ECO:0000313" key="3">
    <source>
        <dbReference type="EMBL" id="KAG6774962.1"/>
    </source>
</evidence>
<evidence type="ECO:0000256" key="1">
    <source>
        <dbReference type="ARBA" id="ARBA00022614"/>
    </source>
</evidence>